<organism evidence="1">
    <name type="scientific">Nymphaea colorata</name>
    <name type="common">pocket water lily</name>
    <dbReference type="NCBI Taxonomy" id="210225"/>
    <lineage>
        <taxon>Eukaryota</taxon>
        <taxon>Viridiplantae</taxon>
        <taxon>Streptophyta</taxon>
        <taxon>Embryophyta</taxon>
        <taxon>Tracheophyta</taxon>
        <taxon>Spermatophyta</taxon>
        <taxon>Magnoliopsida</taxon>
        <taxon>Nymphaeales</taxon>
        <taxon>Nymphaeaceae</taxon>
        <taxon>Nymphaea</taxon>
    </lineage>
</organism>
<dbReference type="AlphaFoldDB" id="A0A5K1EVB6"/>
<accession>A0A5K1EVB6</accession>
<reference evidence="1" key="1">
    <citation type="submission" date="2019-09" db="EMBL/GenBank/DDBJ databases">
        <authorList>
            <person name="Zhang L."/>
        </authorList>
    </citation>
    <scope>NUCLEOTIDE SEQUENCE</scope>
</reference>
<sequence length="83" mass="9459">MMIKRDPIPHCYNGHSPHCILKRTNREKESKGLKEIKGGRGVSNLTSRDRDKLTLPKVEHRGCYTGEMGVVATDVSPQVEWER</sequence>
<dbReference type="EMBL" id="LR721785">
    <property type="protein sequence ID" value="VVW54988.1"/>
    <property type="molecule type" value="Genomic_DNA"/>
</dbReference>
<evidence type="ECO:0000313" key="1">
    <source>
        <dbReference type="EMBL" id="VVW54988.1"/>
    </source>
</evidence>
<proteinExistence type="predicted"/>
<name>A0A5K1EVB6_9MAGN</name>
<gene>
    <name evidence="1" type="ORF">NYM_LOCUS23601</name>
</gene>
<protein>
    <submittedName>
        <fullName evidence="1">Uncharacterized protein</fullName>
    </submittedName>
</protein>